<feature type="compositionally biased region" description="Basic residues" evidence="2">
    <location>
        <begin position="403"/>
        <end position="421"/>
    </location>
</feature>
<reference evidence="3 4" key="1">
    <citation type="submission" date="2024-02" db="EMBL/GenBank/DDBJ databases">
        <authorList>
            <person name="Chen Y."/>
            <person name="Shah S."/>
            <person name="Dougan E. K."/>
            <person name="Thang M."/>
            <person name="Chan C."/>
        </authorList>
    </citation>
    <scope>NUCLEOTIDE SEQUENCE [LARGE SCALE GENOMIC DNA]</scope>
</reference>
<evidence type="ECO:0000313" key="4">
    <source>
        <dbReference type="Proteomes" id="UP001642484"/>
    </source>
</evidence>
<evidence type="ECO:0000256" key="1">
    <source>
        <dbReference type="SAM" id="Coils"/>
    </source>
</evidence>
<name>A0ABP0NBD5_9DINO</name>
<gene>
    <name evidence="3" type="ORF">CCMP2556_LOCUS29387</name>
</gene>
<feature type="compositionally biased region" description="Basic and acidic residues" evidence="2">
    <location>
        <begin position="463"/>
        <end position="485"/>
    </location>
</feature>
<comment type="caution">
    <text evidence="3">The sequence shown here is derived from an EMBL/GenBank/DDBJ whole genome shotgun (WGS) entry which is preliminary data.</text>
</comment>
<evidence type="ECO:0008006" key="5">
    <source>
        <dbReference type="Google" id="ProtNLM"/>
    </source>
</evidence>
<feature type="compositionally biased region" description="Basic residues" evidence="2">
    <location>
        <begin position="508"/>
        <end position="523"/>
    </location>
</feature>
<sequence length="650" mass="71534">MREPVEPEPATYGTVPPTEDACSLLLTREECMNLPVGLDEHYIVKHPTQHFRCQKCGQVGESCADIRQMSCTVNFMADVVEHDGENQAAEENLLQSLQDEVLAMELLEEEMALLEANEMLAALELEESQRMDLEEKSLQTALLDSMSQKGDRPPCPIIRAADVSALEDMQKLHDMGYSKENAIWAVRVSHDLKEAEDRAAGRANAEAAFELRNTKPKAEEMLPPNTTVKKAPVQSSLSAYSCDACLSKFMTQLCMYTCDQALTWLRLCHWILNPLTPWSMQLVRMLPMRMLRSHRQLMIPELTGHLLMTPHLFQRMRLQSFLNLLMPLQRFLNLLPTMDSAQQITLLMHYLAQKMNLLTIHLVWKAMQLMVHLVGQMLLLMILCPAKECDENEDHDAENVGKAPKRKASKPKSKPKAKAKGAPKSSAKKKDLAAKGSTAKAKASTSKSKGSQANKASASEESPEAKPTKIAKTGDEKLSESEGHAVAECPSSGSSKACKRTADGHSKAPAKPKAKAKSTRKPKPSSDAGSSTEPSGGAGSSTDKPSSRAGKPNRKKRDGGSEKPKGEAEADQQKKKIQSAKSSAYHCAKRAALKNGEPMEEAIRLGKVQASLMWKRKALCAGLPGELGQFYLASVHSHGFTRILSRELHL</sequence>
<evidence type="ECO:0000313" key="3">
    <source>
        <dbReference type="EMBL" id="CAK9059694.1"/>
    </source>
</evidence>
<proteinExistence type="predicted"/>
<organism evidence="3 4">
    <name type="scientific">Durusdinium trenchii</name>
    <dbReference type="NCBI Taxonomy" id="1381693"/>
    <lineage>
        <taxon>Eukaryota</taxon>
        <taxon>Sar</taxon>
        <taxon>Alveolata</taxon>
        <taxon>Dinophyceae</taxon>
        <taxon>Suessiales</taxon>
        <taxon>Symbiodiniaceae</taxon>
        <taxon>Durusdinium</taxon>
    </lineage>
</organism>
<keyword evidence="1" id="KW-0175">Coiled coil</keyword>
<feature type="compositionally biased region" description="Low complexity" evidence="2">
    <location>
        <begin position="434"/>
        <end position="451"/>
    </location>
</feature>
<feature type="coiled-coil region" evidence="1">
    <location>
        <begin position="97"/>
        <end position="136"/>
    </location>
</feature>
<dbReference type="EMBL" id="CAXAMN010021451">
    <property type="protein sequence ID" value="CAK9059694.1"/>
    <property type="molecule type" value="Genomic_DNA"/>
</dbReference>
<accession>A0ABP0NBD5</accession>
<protein>
    <recommendedName>
        <fullName evidence="5">UBA domain-containing protein</fullName>
    </recommendedName>
</protein>
<keyword evidence="4" id="KW-1185">Reference proteome</keyword>
<feature type="region of interest" description="Disordered" evidence="2">
    <location>
        <begin position="395"/>
        <end position="584"/>
    </location>
</feature>
<evidence type="ECO:0000256" key="2">
    <source>
        <dbReference type="SAM" id="MobiDB-lite"/>
    </source>
</evidence>
<dbReference type="Proteomes" id="UP001642484">
    <property type="component" value="Unassembled WGS sequence"/>
</dbReference>
<feature type="compositionally biased region" description="Basic and acidic residues" evidence="2">
    <location>
        <begin position="558"/>
        <end position="574"/>
    </location>
</feature>
<feature type="compositionally biased region" description="Polar residues" evidence="2">
    <location>
        <begin position="527"/>
        <end position="544"/>
    </location>
</feature>